<keyword evidence="1" id="KW-0378">Hydrolase</keyword>
<evidence type="ECO:0000313" key="5">
    <source>
        <dbReference type="Proteomes" id="UP000518752"/>
    </source>
</evidence>
<dbReference type="InterPro" id="IPR000560">
    <property type="entry name" value="His_Pase_clade-2"/>
</dbReference>
<dbReference type="InterPro" id="IPR033379">
    <property type="entry name" value="Acid_Pase_AS"/>
</dbReference>
<keyword evidence="5" id="KW-1185">Reference proteome</keyword>
<dbReference type="PANTHER" id="PTHR20963:SF42">
    <property type="entry name" value="PHOSPHOGLYCERATE MUTASE-LIKE PROTEIN"/>
    <property type="match status" value="1"/>
</dbReference>
<name>A0A8H5MA56_9AGAR</name>
<evidence type="ECO:0000256" key="1">
    <source>
        <dbReference type="ARBA" id="ARBA00022801"/>
    </source>
</evidence>
<dbReference type="Proteomes" id="UP000518752">
    <property type="component" value="Unassembled WGS sequence"/>
</dbReference>
<evidence type="ECO:0000313" key="4">
    <source>
        <dbReference type="EMBL" id="KAF5386513.1"/>
    </source>
</evidence>
<dbReference type="OrthoDB" id="6509975at2759"/>
<dbReference type="Pfam" id="PF00328">
    <property type="entry name" value="His_Phos_2"/>
    <property type="match status" value="1"/>
</dbReference>
<feature type="transmembrane region" description="Helical" evidence="3">
    <location>
        <begin position="58"/>
        <end position="81"/>
    </location>
</feature>
<evidence type="ECO:0000256" key="3">
    <source>
        <dbReference type="SAM" id="Phobius"/>
    </source>
</evidence>
<gene>
    <name evidence="4" type="ORF">D9757_005874</name>
</gene>
<keyword evidence="3" id="KW-1133">Transmembrane helix</keyword>
<organism evidence="4 5">
    <name type="scientific">Collybiopsis confluens</name>
    <dbReference type="NCBI Taxonomy" id="2823264"/>
    <lineage>
        <taxon>Eukaryota</taxon>
        <taxon>Fungi</taxon>
        <taxon>Dikarya</taxon>
        <taxon>Basidiomycota</taxon>
        <taxon>Agaricomycotina</taxon>
        <taxon>Agaricomycetes</taxon>
        <taxon>Agaricomycetidae</taxon>
        <taxon>Agaricales</taxon>
        <taxon>Marasmiineae</taxon>
        <taxon>Omphalotaceae</taxon>
        <taxon>Collybiopsis</taxon>
    </lineage>
</organism>
<dbReference type="Gene3D" id="3.40.50.1240">
    <property type="entry name" value="Phosphoglycerate mutase-like"/>
    <property type="match status" value="1"/>
</dbReference>
<evidence type="ECO:0008006" key="6">
    <source>
        <dbReference type="Google" id="ProtNLM"/>
    </source>
</evidence>
<keyword evidence="3" id="KW-0812">Transmembrane</keyword>
<proteinExistence type="predicted"/>
<feature type="compositionally biased region" description="Basic and acidic residues" evidence="2">
    <location>
        <begin position="1"/>
        <end position="24"/>
    </location>
</feature>
<evidence type="ECO:0000256" key="2">
    <source>
        <dbReference type="SAM" id="MobiDB-lite"/>
    </source>
</evidence>
<protein>
    <recommendedName>
        <fullName evidence="6">Phosphoglycerate mutase-like protein</fullName>
    </recommendedName>
</protein>
<dbReference type="SUPFAM" id="SSF53254">
    <property type="entry name" value="Phosphoglycerate mutase-like"/>
    <property type="match status" value="1"/>
</dbReference>
<keyword evidence="3" id="KW-0472">Membrane</keyword>
<dbReference type="PANTHER" id="PTHR20963">
    <property type="entry name" value="MULTIPLE INOSITOL POLYPHOSPHATE PHOSPHATASE-RELATED"/>
    <property type="match status" value="1"/>
</dbReference>
<dbReference type="CDD" id="cd07061">
    <property type="entry name" value="HP_HAP_like"/>
    <property type="match status" value="1"/>
</dbReference>
<dbReference type="AlphaFoldDB" id="A0A8H5MA56"/>
<reference evidence="4 5" key="1">
    <citation type="journal article" date="2020" name="ISME J.">
        <title>Uncovering the hidden diversity of litter-decomposition mechanisms in mushroom-forming fungi.</title>
        <authorList>
            <person name="Floudas D."/>
            <person name="Bentzer J."/>
            <person name="Ahren D."/>
            <person name="Johansson T."/>
            <person name="Persson P."/>
            <person name="Tunlid A."/>
        </authorList>
    </citation>
    <scope>NUCLEOTIDE SEQUENCE [LARGE SCALE GENOMIC DNA]</scope>
    <source>
        <strain evidence="4 5">CBS 406.79</strain>
    </source>
</reference>
<dbReference type="PROSITE" id="PS00616">
    <property type="entry name" value="HIS_ACID_PHOSPHAT_1"/>
    <property type="match status" value="1"/>
</dbReference>
<dbReference type="EMBL" id="JAACJN010000035">
    <property type="protein sequence ID" value="KAF5386513.1"/>
    <property type="molecule type" value="Genomic_DNA"/>
</dbReference>
<dbReference type="InterPro" id="IPR029033">
    <property type="entry name" value="His_PPase_superfam"/>
</dbReference>
<accession>A0A8H5MA56</accession>
<sequence length="642" mass="71581">MDVERGQQEYASYDEHNSGAEHEALLPSPNSKPELPGVGVEPVAAARGRTRFFTQPKFSFLHLSSAFTAGLFACVIVQYAFCGSLCTTTRSGDSSSETPLNALAKPIAGSTIVHPFPPPSPSNAFPSMFPTNIGYPGATPTGAEPALIATAPEYPIHTDSPQLVKPSSLKKGYDNDKGKSKEWDLFKHWGNLSPWYSNERGTFGLDSDPDTPDTCRVTGLHLLHRHGARYPTTWSAYGGPADFARRINKDTAKWHANGDLNFLNDWTYKLGGEILTPFGRQQLFDLGISTRLKYGFLLNNFTETNTIPVFRTESQDRMLHSALNFAIGFFGYPLEGRYQQSITVEFPGFNNTLAPYDTCTNANKGNVGNRGTWYVKRWSQIYLNETRERIQAQLEGYELAIEDVYAMQHTCAYETVALGYSKFCELFTREEWEGFDYSLDLAFWYSSAFGSPVARIQGAGWIQELLARLEHKPMQSHEHRFSTNSTLNDNEITFPLNQSLYVDATHEVVVLNILTALNLSTLAENGPLPYDHVPKHQTFKVSQLAPFATNVQFQLLECSSPSIAPGQQIRVIVNDAPVPLTGIRGCPEQKDGMCPVETFVKAQREILDGITWEWDCLSDYEDLLGEGPEWETVTGDAPRRST</sequence>
<dbReference type="GO" id="GO:0003993">
    <property type="term" value="F:acid phosphatase activity"/>
    <property type="evidence" value="ECO:0007669"/>
    <property type="project" value="TreeGrafter"/>
</dbReference>
<comment type="caution">
    <text evidence="4">The sequence shown here is derived from an EMBL/GenBank/DDBJ whole genome shotgun (WGS) entry which is preliminary data.</text>
</comment>
<feature type="region of interest" description="Disordered" evidence="2">
    <location>
        <begin position="1"/>
        <end position="38"/>
    </location>
</feature>